<evidence type="ECO:0000313" key="3">
    <source>
        <dbReference type="WBParaSite" id="Pan_g7765.t1"/>
    </source>
</evidence>
<accession>A0A7E4W5X6</accession>
<protein>
    <submittedName>
        <fullName evidence="3">Uncharacterized protein</fullName>
    </submittedName>
</protein>
<dbReference type="WBParaSite" id="Pan_g7765.t1">
    <property type="protein sequence ID" value="Pan_g7765.t1"/>
    <property type="gene ID" value="Pan_g7765"/>
</dbReference>
<evidence type="ECO:0000313" key="2">
    <source>
        <dbReference type="Proteomes" id="UP000492821"/>
    </source>
</evidence>
<dbReference type="Proteomes" id="UP000492821">
    <property type="component" value="Unassembled WGS sequence"/>
</dbReference>
<sequence>MSGRREGASDQQSRMRARRLEFISMAGSTTITGRKGWSHHENWSRDENWSRRENPTTKNEPLLTILIIINIASPKRRLPRHNLTRNDGQTVNVSRLCPQRSMFTTS</sequence>
<organism evidence="2 3">
    <name type="scientific">Panagrellus redivivus</name>
    <name type="common">Microworm</name>
    <dbReference type="NCBI Taxonomy" id="6233"/>
    <lineage>
        <taxon>Eukaryota</taxon>
        <taxon>Metazoa</taxon>
        <taxon>Ecdysozoa</taxon>
        <taxon>Nematoda</taxon>
        <taxon>Chromadorea</taxon>
        <taxon>Rhabditida</taxon>
        <taxon>Tylenchina</taxon>
        <taxon>Panagrolaimomorpha</taxon>
        <taxon>Panagrolaimoidea</taxon>
        <taxon>Panagrolaimidae</taxon>
        <taxon>Panagrellus</taxon>
    </lineage>
</organism>
<feature type="region of interest" description="Disordered" evidence="1">
    <location>
        <begin position="31"/>
        <end position="56"/>
    </location>
</feature>
<keyword evidence="2" id="KW-1185">Reference proteome</keyword>
<feature type="compositionally biased region" description="Basic and acidic residues" evidence="1">
    <location>
        <begin position="38"/>
        <end position="55"/>
    </location>
</feature>
<dbReference type="AlphaFoldDB" id="A0A7E4W5X6"/>
<evidence type="ECO:0000256" key="1">
    <source>
        <dbReference type="SAM" id="MobiDB-lite"/>
    </source>
</evidence>
<reference evidence="2" key="1">
    <citation type="journal article" date="2013" name="Genetics">
        <title>The draft genome and transcriptome of Panagrellus redivivus are shaped by the harsh demands of a free-living lifestyle.</title>
        <authorList>
            <person name="Srinivasan J."/>
            <person name="Dillman A.R."/>
            <person name="Macchietto M.G."/>
            <person name="Heikkinen L."/>
            <person name="Lakso M."/>
            <person name="Fracchia K.M."/>
            <person name="Antoshechkin I."/>
            <person name="Mortazavi A."/>
            <person name="Wong G."/>
            <person name="Sternberg P.W."/>
        </authorList>
    </citation>
    <scope>NUCLEOTIDE SEQUENCE [LARGE SCALE GENOMIC DNA]</scope>
    <source>
        <strain evidence="2">MT8872</strain>
    </source>
</reference>
<reference evidence="3" key="2">
    <citation type="submission" date="2020-10" db="UniProtKB">
        <authorList>
            <consortium name="WormBaseParasite"/>
        </authorList>
    </citation>
    <scope>IDENTIFICATION</scope>
</reference>
<proteinExistence type="predicted"/>
<name>A0A7E4W5X6_PANRE</name>